<proteinExistence type="predicted"/>
<accession>A0A830CXV0</accession>
<evidence type="ECO:0000259" key="1">
    <source>
        <dbReference type="PROSITE" id="PS50011"/>
    </source>
</evidence>
<dbReference type="Proteomes" id="UP000653305">
    <property type="component" value="Unassembled WGS sequence"/>
</dbReference>
<dbReference type="SUPFAM" id="SSF56112">
    <property type="entry name" value="Protein kinase-like (PK-like)"/>
    <property type="match status" value="1"/>
</dbReference>
<name>A0A830CXV0_9LAMI</name>
<dbReference type="GO" id="GO:0004672">
    <property type="term" value="F:protein kinase activity"/>
    <property type="evidence" value="ECO:0007669"/>
    <property type="project" value="InterPro"/>
</dbReference>
<dbReference type="InterPro" id="IPR000719">
    <property type="entry name" value="Prot_kinase_dom"/>
</dbReference>
<dbReference type="AlphaFoldDB" id="A0A830CXV0"/>
<reference evidence="2" key="1">
    <citation type="submission" date="2020-07" db="EMBL/GenBank/DDBJ databases">
        <title>Ethylene signaling mediates host invasion by parasitic plants.</title>
        <authorList>
            <person name="Yoshida S."/>
        </authorList>
    </citation>
    <scope>NUCLEOTIDE SEQUENCE</scope>
    <source>
        <strain evidence="2">Okayama</strain>
    </source>
</reference>
<keyword evidence="3" id="KW-1185">Reference proteome</keyword>
<sequence>MTLTASTAIGVFRWVYQRLWAERQGLVKLADFGVATRLTEADVNTHFVVRTLYLMAPEATGPFIRICEPYCFPELQGRGSLRAWNHLWSYPVEFEKNSHEKRSFE</sequence>
<dbReference type="OrthoDB" id="8693905at2759"/>
<comment type="caution">
    <text evidence="2">The sequence shown here is derived from an EMBL/GenBank/DDBJ whole genome shotgun (WGS) entry which is preliminary data.</text>
</comment>
<feature type="domain" description="Protein kinase" evidence="1">
    <location>
        <begin position="1"/>
        <end position="105"/>
    </location>
</feature>
<dbReference type="GO" id="GO:0005524">
    <property type="term" value="F:ATP binding"/>
    <property type="evidence" value="ECO:0007669"/>
    <property type="project" value="InterPro"/>
</dbReference>
<evidence type="ECO:0000313" key="2">
    <source>
        <dbReference type="EMBL" id="GFQ03113.1"/>
    </source>
</evidence>
<dbReference type="EMBL" id="BMAC01000802">
    <property type="protein sequence ID" value="GFQ03113.1"/>
    <property type="molecule type" value="Genomic_DNA"/>
</dbReference>
<gene>
    <name evidence="2" type="ORF">PHJA_002455100</name>
</gene>
<protein>
    <recommendedName>
        <fullName evidence="1">Protein kinase domain-containing protein</fullName>
    </recommendedName>
</protein>
<dbReference type="PROSITE" id="PS50011">
    <property type="entry name" value="PROTEIN_KINASE_DOM"/>
    <property type="match status" value="1"/>
</dbReference>
<dbReference type="InterPro" id="IPR011009">
    <property type="entry name" value="Kinase-like_dom_sf"/>
</dbReference>
<organism evidence="2 3">
    <name type="scientific">Phtheirospermum japonicum</name>
    <dbReference type="NCBI Taxonomy" id="374723"/>
    <lineage>
        <taxon>Eukaryota</taxon>
        <taxon>Viridiplantae</taxon>
        <taxon>Streptophyta</taxon>
        <taxon>Embryophyta</taxon>
        <taxon>Tracheophyta</taxon>
        <taxon>Spermatophyta</taxon>
        <taxon>Magnoliopsida</taxon>
        <taxon>eudicotyledons</taxon>
        <taxon>Gunneridae</taxon>
        <taxon>Pentapetalae</taxon>
        <taxon>asterids</taxon>
        <taxon>lamiids</taxon>
        <taxon>Lamiales</taxon>
        <taxon>Orobanchaceae</taxon>
        <taxon>Orobanchaceae incertae sedis</taxon>
        <taxon>Phtheirospermum</taxon>
    </lineage>
</organism>
<dbReference type="Gene3D" id="1.10.510.10">
    <property type="entry name" value="Transferase(Phosphotransferase) domain 1"/>
    <property type="match status" value="1"/>
</dbReference>
<evidence type="ECO:0000313" key="3">
    <source>
        <dbReference type="Proteomes" id="UP000653305"/>
    </source>
</evidence>